<dbReference type="GO" id="GO:0000981">
    <property type="term" value="F:DNA-binding transcription factor activity, RNA polymerase II-specific"/>
    <property type="evidence" value="ECO:0007669"/>
    <property type="project" value="InterPro"/>
</dbReference>
<evidence type="ECO:0000256" key="4">
    <source>
        <dbReference type="ARBA" id="ARBA00023163"/>
    </source>
</evidence>
<comment type="subcellular location">
    <subcellularLocation>
        <location evidence="1">Nucleus</location>
    </subcellularLocation>
</comment>
<name>B7GCR0_PHATC</name>
<dbReference type="SUPFAM" id="SSF57701">
    <property type="entry name" value="Zn2/Cys6 DNA-binding domain"/>
    <property type="match status" value="1"/>
</dbReference>
<dbReference type="CDD" id="cd00067">
    <property type="entry name" value="GAL4"/>
    <property type="match status" value="1"/>
</dbReference>
<evidence type="ECO:0000256" key="6">
    <source>
        <dbReference type="SAM" id="MobiDB-lite"/>
    </source>
</evidence>
<sequence length="696" mass="77016">MNEDSTEDPDDGSVALCASCDRCRSRKTKCDGQRPCGNCLAKYMKKNKLSSADGIDFTECECVYSPAKRRGPIPGRTAGQARKATELQHHQQQQPNDWPQNYHNNPSTGVNLNGTGLDAQMTAALFSGQTEQASLQQKLNFLQSLQNQDEDHLMMQQQQQQHQMDEPANRRVKREDAGQNTSTNGIPRTITTHTHLLERSNPDGARLRAYYQLSIDELYRLPPIPTDEEYCARLNVPGMTPQMIPGPHLAALSAARFAEIALGALVHNEVSLAMELCNAVVHCLRESVQEPVQTPVMFEVAKAYFLLGVFRACRGDMERYFKYRRVCMTYLAKLENDDKTAVLLAAVAYLDSWAPYATQTELKYDVKLDAGAIASDPKNQNWIQGAPPVYLNNEAPLHARALDALACAVRTCCDQANSRFALISKEANIEGLDTIPSESISSATYNAVLSHENELCSRNIVLSAYTLMQQHESTDSSRHKNEGQHMVISAMDAFLENSDEDGNGGFTDSQIQSLLSVCNTAIENPFLLHHAGPTYHMVSNAAVLLCHLLNGLHMAKMNGQDFGRMEQSMFEEVFDAFISIRKLLTIHRRKLPVKLRCHAIPRPSMDGLKEGQPLIDLGETILCACRGCQGFVLMACSPCVAAERAQAAQHDLSVEAAKEAEAIEMGELDNELDNLGAEFDMDDDMLLGMISNLISS</sequence>
<dbReference type="Proteomes" id="UP000000759">
    <property type="component" value="Chromosome 26"/>
</dbReference>
<dbReference type="KEGG" id="pti:PHATRDRAFT_50045"/>
<dbReference type="RefSeq" id="XP_002184843.1">
    <property type="nucleotide sequence ID" value="XM_002184807.1"/>
</dbReference>
<keyword evidence="4" id="KW-0804">Transcription</keyword>
<evidence type="ECO:0000256" key="3">
    <source>
        <dbReference type="ARBA" id="ARBA00023015"/>
    </source>
</evidence>
<dbReference type="InterPro" id="IPR050815">
    <property type="entry name" value="TF_fung"/>
</dbReference>
<keyword evidence="3" id="KW-0805">Transcription regulation</keyword>
<evidence type="ECO:0000259" key="7">
    <source>
        <dbReference type="PROSITE" id="PS50048"/>
    </source>
</evidence>
<dbReference type="EMBL" id="CM000628">
    <property type="protein sequence ID" value="EEC43579.1"/>
    <property type="molecule type" value="Genomic_DNA"/>
</dbReference>
<feature type="compositionally biased region" description="Polar residues" evidence="6">
    <location>
        <begin position="90"/>
        <end position="114"/>
    </location>
</feature>
<dbReference type="PANTHER" id="PTHR47338:SF5">
    <property type="entry name" value="ZN(II)2CYS6 TRANSCRIPTION FACTOR (EUROFUNG)"/>
    <property type="match status" value="1"/>
</dbReference>
<feature type="region of interest" description="Disordered" evidence="6">
    <location>
        <begin position="71"/>
        <end position="115"/>
    </location>
</feature>
<dbReference type="GO" id="GO:0005634">
    <property type="term" value="C:nucleus"/>
    <property type="evidence" value="ECO:0007669"/>
    <property type="project" value="UniProtKB-SubCell"/>
</dbReference>
<dbReference type="PaxDb" id="2850-Phatr50045"/>
<protein>
    <recommendedName>
        <fullName evidence="7">Zn(2)-C6 fungal-type domain-containing protein</fullName>
    </recommendedName>
</protein>
<dbReference type="GO" id="GO:0008270">
    <property type="term" value="F:zinc ion binding"/>
    <property type="evidence" value="ECO:0007669"/>
    <property type="project" value="InterPro"/>
</dbReference>
<evidence type="ECO:0000256" key="1">
    <source>
        <dbReference type="ARBA" id="ARBA00004123"/>
    </source>
</evidence>
<dbReference type="OrthoDB" id="39175at2759"/>
<keyword evidence="9" id="KW-1185">Reference proteome</keyword>
<dbReference type="InterPro" id="IPR036864">
    <property type="entry name" value="Zn2-C6_fun-type_DNA-bd_sf"/>
</dbReference>
<accession>B7GCR0</accession>
<evidence type="ECO:0000256" key="2">
    <source>
        <dbReference type="ARBA" id="ARBA00022723"/>
    </source>
</evidence>
<dbReference type="Pfam" id="PF00172">
    <property type="entry name" value="Zn_clus"/>
    <property type="match status" value="1"/>
</dbReference>
<dbReference type="AlphaFoldDB" id="B7GCR0"/>
<evidence type="ECO:0000256" key="5">
    <source>
        <dbReference type="ARBA" id="ARBA00023242"/>
    </source>
</evidence>
<dbReference type="GeneID" id="7198740"/>
<gene>
    <name evidence="8" type="ORF">PHATRDRAFT_50045</name>
</gene>
<dbReference type="InterPro" id="IPR001138">
    <property type="entry name" value="Zn2Cys6_DnaBD"/>
</dbReference>
<proteinExistence type="predicted"/>
<dbReference type="PROSITE" id="PS50048">
    <property type="entry name" value="ZN2_CY6_FUNGAL_2"/>
    <property type="match status" value="1"/>
</dbReference>
<keyword evidence="2" id="KW-0479">Metal-binding</keyword>
<dbReference type="PANTHER" id="PTHR47338">
    <property type="entry name" value="ZN(II)2CYS6 TRANSCRIPTION FACTOR (EUROFUNG)-RELATED"/>
    <property type="match status" value="1"/>
</dbReference>
<reference evidence="8 9" key="1">
    <citation type="journal article" date="2008" name="Nature">
        <title>The Phaeodactylum genome reveals the evolutionary history of diatom genomes.</title>
        <authorList>
            <person name="Bowler C."/>
            <person name="Allen A.E."/>
            <person name="Badger J.H."/>
            <person name="Grimwood J."/>
            <person name="Jabbari K."/>
            <person name="Kuo A."/>
            <person name="Maheswari U."/>
            <person name="Martens C."/>
            <person name="Maumus F."/>
            <person name="Otillar R.P."/>
            <person name="Rayko E."/>
            <person name="Salamov A."/>
            <person name="Vandepoele K."/>
            <person name="Beszteri B."/>
            <person name="Gruber A."/>
            <person name="Heijde M."/>
            <person name="Katinka M."/>
            <person name="Mock T."/>
            <person name="Valentin K."/>
            <person name="Verret F."/>
            <person name="Berges J.A."/>
            <person name="Brownlee C."/>
            <person name="Cadoret J.P."/>
            <person name="Chiovitti A."/>
            <person name="Choi C.J."/>
            <person name="Coesel S."/>
            <person name="De Martino A."/>
            <person name="Detter J.C."/>
            <person name="Durkin C."/>
            <person name="Falciatore A."/>
            <person name="Fournet J."/>
            <person name="Haruta M."/>
            <person name="Huysman M.J."/>
            <person name="Jenkins B.D."/>
            <person name="Jiroutova K."/>
            <person name="Jorgensen R.E."/>
            <person name="Joubert Y."/>
            <person name="Kaplan A."/>
            <person name="Kroger N."/>
            <person name="Kroth P.G."/>
            <person name="La Roche J."/>
            <person name="Lindquist E."/>
            <person name="Lommer M."/>
            <person name="Martin-Jezequel V."/>
            <person name="Lopez P.J."/>
            <person name="Lucas S."/>
            <person name="Mangogna M."/>
            <person name="McGinnis K."/>
            <person name="Medlin L.K."/>
            <person name="Montsant A."/>
            <person name="Oudot-Le Secq M.P."/>
            <person name="Napoli C."/>
            <person name="Obornik M."/>
            <person name="Parker M.S."/>
            <person name="Petit J.L."/>
            <person name="Porcel B.M."/>
            <person name="Poulsen N."/>
            <person name="Robison M."/>
            <person name="Rychlewski L."/>
            <person name="Rynearson T.A."/>
            <person name="Schmutz J."/>
            <person name="Shapiro H."/>
            <person name="Siaut M."/>
            <person name="Stanley M."/>
            <person name="Sussman M.R."/>
            <person name="Taylor A.R."/>
            <person name="Vardi A."/>
            <person name="von Dassow P."/>
            <person name="Vyverman W."/>
            <person name="Willis A."/>
            <person name="Wyrwicz L.S."/>
            <person name="Rokhsar D.S."/>
            <person name="Weissenbach J."/>
            <person name="Armbrust E.V."/>
            <person name="Green B.R."/>
            <person name="Van de Peer Y."/>
            <person name="Grigoriev I.V."/>
        </authorList>
    </citation>
    <scope>NUCLEOTIDE SEQUENCE [LARGE SCALE GENOMIC DNA]</scope>
    <source>
        <strain evidence="8 9">CCAP 1055/1</strain>
    </source>
</reference>
<dbReference type="Gene3D" id="4.10.240.10">
    <property type="entry name" value="Zn(2)-C6 fungal-type DNA-binding domain"/>
    <property type="match status" value="1"/>
</dbReference>
<evidence type="ECO:0000313" key="8">
    <source>
        <dbReference type="EMBL" id="EEC43579.1"/>
    </source>
</evidence>
<dbReference type="InParanoid" id="B7GCR0"/>
<dbReference type="SMR" id="B7GCR0"/>
<organism evidence="8 9">
    <name type="scientific">Phaeodactylum tricornutum (strain CCAP 1055/1)</name>
    <dbReference type="NCBI Taxonomy" id="556484"/>
    <lineage>
        <taxon>Eukaryota</taxon>
        <taxon>Sar</taxon>
        <taxon>Stramenopiles</taxon>
        <taxon>Ochrophyta</taxon>
        <taxon>Bacillariophyta</taxon>
        <taxon>Bacillariophyceae</taxon>
        <taxon>Bacillariophycidae</taxon>
        <taxon>Naviculales</taxon>
        <taxon>Phaeodactylaceae</taxon>
        <taxon>Phaeodactylum</taxon>
    </lineage>
</organism>
<feature type="domain" description="Zn(2)-C6 fungal-type" evidence="7">
    <location>
        <begin position="19"/>
        <end position="64"/>
    </location>
</feature>
<evidence type="ECO:0000313" key="9">
    <source>
        <dbReference type="Proteomes" id="UP000000759"/>
    </source>
</evidence>
<dbReference type="eggNOG" id="ENOG502R87K">
    <property type="taxonomic scope" value="Eukaryota"/>
</dbReference>
<reference evidence="9" key="2">
    <citation type="submission" date="2008-08" db="EMBL/GenBank/DDBJ databases">
        <authorList>
            <consortium name="Diatom Consortium"/>
            <person name="Grigoriev I."/>
            <person name="Grimwood J."/>
            <person name="Kuo A."/>
            <person name="Otillar R.P."/>
            <person name="Salamov A."/>
            <person name="Detter J.C."/>
            <person name="Lindquist E."/>
            <person name="Shapiro H."/>
            <person name="Lucas S."/>
            <person name="Glavina del Rio T."/>
            <person name="Pitluck S."/>
            <person name="Rokhsar D."/>
            <person name="Bowler C."/>
        </authorList>
    </citation>
    <scope>GENOME REANNOTATION</scope>
    <source>
        <strain evidence="9">CCAP 1055/1</strain>
    </source>
</reference>
<keyword evidence="5" id="KW-0539">Nucleus</keyword>